<dbReference type="Proteomes" id="UP001202479">
    <property type="component" value="Unassembled WGS sequence"/>
</dbReference>
<organism evidence="5 6">
    <name type="scientific">Candida oxycetoniae</name>
    <dbReference type="NCBI Taxonomy" id="497107"/>
    <lineage>
        <taxon>Eukaryota</taxon>
        <taxon>Fungi</taxon>
        <taxon>Dikarya</taxon>
        <taxon>Ascomycota</taxon>
        <taxon>Saccharomycotina</taxon>
        <taxon>Pichiomycetes</taxon>
        <taxon>Debaryomycetaceae</taxon>
        <taxon>Candida/Lodderomyces clade</taxon>
        <taxon>Candida</taxon>
    </lineage>
</organism>
<reference evidence="5" key="1">
    <citation type="journal article" date="2022" name="DNA Res.">
        <title>Genome analysis of five recently described species of the CUG-Ser clade uncovers Candida theae as a new hybrid lineage with pathogenic potential in the Candida parapsilosis species complex.</title>
        <authorList>
            <person name="Mixao V."/>
            <person name="Del Olmo V."/>
            <person name="Hegedusova E."/>
            <person name="Saus E."/>
            <person name="Pryszcz L."/>
            <person name="Cillingova A."/>
            <person name="Nosek J."/>
            <person name="Gabaldon T."/>
        </authorList>
    </citation>
    <scope>NUCLEOTIDE SEQUENCE</scope>
    <source>
        <strain evidence="5">CBS 10844</strain>
    </source>
</reference>
<evidence type="ECO:0000256" key="3">
    <source>
        <dbReference type="SAM" id="MobiDB-lite"/>
    </source>
</evidence>
<name>A0AAI9SYH0_9ASCO</name>
<dbReference type="EMBL" id="JAHUZD010000067">
    <property type="protein sequence ID" value="KAI3405098.2"/>
    <property type="molecule type" value="Genomic_DNA"/>
</dbReference>
<gene>
    <name evidence="5" type="ORF">KGF56_002054</name>
</gene>
<comment type="caution">
    <text evidence="5">The sequence shown here is derived from an EMBL/GenBank/DDBJ whole genome shotgun (WGS) entry which is preliminary data.</text>
</comment>
<comment type="similarity">
    <text evidence="1">Belongs to the UPF0357 family.</text>
</comment>
<keyword evidence="4" id="KW-1133">Transmembrane helix</keyword>
<dbReference type="InterPro" id="IPR018559">
    <property type="entry name" value="DUF2015"/>
</dbReference>
<evidence type="ECO:0000256" key="2">
    <source>
        <dbReference type="ARBA" id="ARBA00022729"/>
    </source>
</evidence>
<sequence length="163" mass="18735">MSQRIYMRNDSEPALVKTSEDSPSTSTSMSYLKSHYVIILILVIGCFLLFHFRFKLAELHDRYRTRRRMGQGYYTSIDTSSFQDDINDGLNSASFDLEANNLTREDPRNGLDEQAKEEIKRIMKSKSMSFDEARLEYVRGEFAGNNIDENGVPKDPKLVTLSS</sequence>
<accession>A0AAI9SYH0</accession>
<evidence type="ECO:0000313" key="6">
    <source>
        <dbReference type="Proteomes" id="UP001202479"/>
    </source>
</evidence>
<dbReference type="PANTHER" id="PTHR28023:SF1">
    <property type="entry name" value="UPF0357 PROTEIN YCL012C"/>
    <property type="match status" value="1"/>
</dbReference>
<evidence type="ECO:0000256" key="1">
    <source>
        <dbReference type="ARBA" id="ARBA00008325"/>
    </source>
</evidence>
<evidence type="ECO:0000313" key="5">
    <source>
        <dbReference type="EMBL" id="KAI3405098.2"/>
    </source>
</evidence>
<keyword evidence="4" id="KW-0812">Transmembrane</keyword>
<dbReference type="Pfam" id="PF09435">
    <property type="entry name" value="DUF2015"/>
    <property type="match status" value="1"/>
</dbReference>
<keyword evidence="2" id="KW-0732">Signal</keyword>
<dbReference type="RefSeq" id="XP_049180843.1">
    <property type="nucleotide sequence ID" value="XM_049323242.1"/>
</dbReference>
<dbReference type="GeneID" id="73379671"/>
<feature type="transmembrane region" description="Helical" evidence="4">
    <location>
        <begin position="36"/>
        <end position="54"/>
    </location>
</feature>
<dbReference type="PANTHER" id="PTHR28023">
    <property type="entry name" value="UPF0357 PROTEIN YCL012C"/>
    <property type="match status" value="1"/>
</dbReference>
<evidence type="ECO:0000256" key="4">
    <source>
        <dbReference type="SAM" id="Phobius"/>
    </source>
</evidence>
<feature type="region of interest" description="Disordered" evidence="3">
    <location>
        <begin position="1"/>
        <end position="25"/>
    </location>
</feature>
<proteinExistence type="inferred from homology"/>
<protein>
    <submittedName>
        <fullName evidence="5">Uncharacterized protein</fullName>
    </submittedName>
</protein>
<keyword evidence="6" id="KW-1185">Reference proteome</keyword>
<keyword evidence="4" id="KW-0472">Membrane</keyword>
<dbReference type="AlphaFoldDB" id="A0AAI9SYH0"/>